<evidence type="ECO:0000256" key="1">
    <source>
        <dbReference type="SAM" id="MobiDB-lite"/>
    </source>
</evidence>
<dbReference type="EMBL" id="QZAV01000002">
    <property type="protein sequence ID" value="THX44600.1"/>
    <property type="molecule type" value="Genomic_DNA"/>
</dbReference>
<accession>A0A4S9LJ53</accession>
<evidence type="ECO:0000313" key="2">
    <source>
        <dbReference type="EMBL" id="THX44600.1"/>
    </source>
</evidence>
<feature type="compositionally biased region" description="Polar residues" evidence="1">
    <location>
        <begin position="50"/>
        <end position="62"/>
    </location>
</feature>
<dbReference type="Proteomes" id="UP000308953">
    <property type="component" value="Unassembled WGS sequence"/>
</dbReference>
<feature type="region of interest" description="Disordered" evidence="1">
    <location>
        <begin position="1"/>
        <end position="75"/>
    </location>
</feature>
<name>A0A4S9LJ53_AURPU</name>
<organism evidence="2 3">
    <name type="scientific">Aureobasidium pullulans</name>
    <name type="common">Black yeast</name>
    <name type="synonym">Pullularia pullulans</name>
    <dbReference type="NCBI Taxonomy" id="5580"/>
    <lineage>
        <taxon>Eukaryota</taxon>
        <taxon>Fungi</taxon>
        <taxon>Dikarya</taxon>
        <taxon>Ascomycota</taxon>
        <taxon>Pezizomycotina</taxon>
        <taxon>Dothideomycetes</taxon>
        <taxon>Dothideomycetidae</taxon>
        <taxon>Dothideales</taxon>
        <taxon>Saccotheciaceae</taxon>
        <taxon>Aureobasidium</taxon>
    </lineage>
</organism>
<sequence length="75" mass="7951">MVPATIVYDQKTYDKRRRSVPVSDCRSTSDRNHKQGGLQPNASIGVPQPTARQNSSAATAQQARGEATNHAGAGS</sequence>
<reference evidence="2 3" key="1">
    <citation type="submission" date="2018-10" db="EMBL/GenBank/DDBJ databases">
        <title>Fifty Aureobasidium pullulans genomes reveal a recombining polyextremotolerant generalist.</title>
        <authorList>
            <person name="Gostincar C."/>
            <person name="Turk M."/>
            <person name="Zajc J."/>
            <person name="Gunde-Cimerman N."/>
        </authorList>
    </citation>
    <scope>NUCLEOTIDE SEQUENCE [LARGE SCALE GENOMIC DNA]</scope>
    <source>
        <strain evidence="2 3">EXF-9785</strain>
    </source>
</reference>
<gene>
    <name evidence="2" type="ORF">D6D10_00235</name>
</gene>
<dbReference type="AlphaFoldDB" id="A0A4S9LJ53"/>
<proteinExistence type="predicted"/>
<protein>
    <submittedName>
        <fullName evidence="2">Uncharacterized protein</fullName>
    </submittedName>
</protein>
<comment type="caution">
    <text evidence="2">The sequence shown here is derived from an EMBL/GenBank/DDBJ whole genome shotgun (WGS) entry which is preliminary data.</text>
</comment>
<evidence type="ECO:0000313" key="3">
    <source>
        <dbReference type="Proteomes" id="UP000308953"/>
    </source>
</evidence>